<comment type="caution">
    <text evidence="3">The sequence shown here is derived from an EMBL/GenBank/DDBJ whole genome shotgun (WGS) entry which is preliminary data.</text>
</comment>
<dbReference type="Gene3D" id="2.180.10.10">
    <property type="entry name" value="RHS repeat-associated core"/>
    <property type="match status" value="2"/>
</dbReference>
<dbReference type="PANTHER" id="PTHR32305:SF15">
    <property type="entry name" value="PROTEIN RHSA-RELATED"/>
    <property type="match status" value="1"/>
</dbReference>
<dbReference type="InterPro" id="IPR006530">
    <property type="entry name" value="YD"/>
</dbReference>
<dbReference type="Pfam" id="PF25023">
    <property type="entry name" value="TEN_YD-shell"/>
    <property type="match status" value="1"/>
</dbReference>
<dbReference type="AlphaFoldDB" id="A0AB35R690"/>
<proteinExistence type="predicted"/>
<gene>
    <name evidence="3" type="ORF">QNL30_24395</name>
</gene>
<feature type="non-terminal residue" evidence="3">
    <location>
        <position position="202"/>
    </location>
</feature>
<feature type="domain" description="Teneurin-like YD-shell" evidence="2">
    <location>
        <begin position="31"/>
        <end position="168"/>
    </location>
</feature>
<evidence type="ECO:0000313" key="3">
    <source>
        <dbReference type="EMBL" id="MDT3243727.1"/>
    </source>
</evidence>
<dbReference type="PANTHER" id="PTHR32305">
    <property type="match status" value="1"/>
</dbReference>
<sequence length="202" mass="22252">MSIFYFKDLSMTVSFLRKVVVGIACTWLAFSAHASTISRTYTALGQVASIDGARTDVNDVTRYAYDAQGNLTTVTNALGQVYALASFDSYGNPQSITDPNGVVTTLSYTPQGWLASLTIDSSTTQYAYNEVGDLLQVTTADGNWVKYSYDDARRLIGVRNRLGESINYTLDPMGNRTAERTKDVNGTVVHLQRRVFDELGRL</sequence>
<protein>
    <submittedName>
        <fullName evidence="3">RHS repeat protein</fullName>
    </submittedName>
</protein>
<evidence type="ECO:0000259" key="2">
    <source>
        <dbReference type="Pfam" id="PF25023"/>
    </source>
</evidence>
<dbReference type="EMBL" id="JASJMZ010000045">
    <property type="protein sequence ID" value="MDT3243727.1"/>
    <property type="molecule type" value="Genomic_DNA"/>
</dbReference>
<reference evidence="3" key="1">
    <citation type="submission" date="2023-05" db="EMBL/GenBank/DDBJ databases">
        <title>Development of a Genome-informed protocol for detection of Pseudomonas amygdali pv. morsprunorum using LAMP and PCR.</title>
        <authorList>
            <person name="Diaz D."/>
            <person name="Zamorano A."/>
            <person name="Garcia H."/>
            <person name="Ramos C."/>
            <person name="Cui W."/>
            <person name="Carreras C."/>
            <person name="Beltran M.F."/>
            <person name="Sagredo B."/>
            <person name="Pinto M."/>
            <person name="Fiore N."/>
        </authorList>
    </citation>
    <scope>NUCLEOTIDE SEQUENCE</scope>
    <source>
        <strain evidence="3">S2_Pam</strain>
    </source>
</reference>
<dbReference type="InterPro" id="IPR050708">
    <property type="entry name" value="T6SS_VgrG/RHS"/>
</dbReference>
<name>A0AB35R690_PSEA0</name>
<keyword evidence="1" id="KW-0677">Repeat</keyword>
<evidence type="ECO:0000313" key="4">
    <source>
        <dbReference type="Proteomes" id="UP001254709"/>
    </source>
</evidence>
<evidence type="ECO:0000256" key="1">
    <source>
        <dbReference type="ARBA" id="ARBA00022737"/>
    </source>
</evidence>
<organism evidence="3 4">
    <name type="scientific">Pseudomonas amygdali pv. morsprunorum</name>
    <dbReference type="NCBI Taxonomy" id="129138"/>
    <lineage>
        <taxon>Bacteria</taxon>
        <taxon>Pseudomonadati</taxon>
        <taxon>Pseudomonadota</taxon>
        <taxon>Gammaproteobacteria</taxon>
        <taxon>Pseudomonadales</taxon>
        <taxon>Pseudomonadaceae</taxon>
        <taxon>Pseudomonas</taxon>
        <taxon>Pseudomonas amygdali</taxon>
    </lineage>
</organism>
<dbReference type="NCBIfam" id="TIGR01643">
    <property type="entry name" value="YD_repeat_2x"/>
    <property type="match status" value="3"/>
</dbReference>
<dbReference type="Proteomes" id="UP001254709">
    <property type="component" value="Unassembled WGS sequence"/>
</dbReference>
<dbReference type="InterPro" id="IPR056823">
    <property type="entry name" value="TEN-like_YD-shell"/>
</dbReference>
<accession>A0AB35R690</accession>